<accession>A0A4R2KTV7</accession>
<reference evidence="3 4" key="1">
    <citation type="submission" date="2019-03" db="EMBL/GenBank/DDBJ databases">
        <title>Genomic Encyclopedia of Type Strains, Phase IV (KMG-IV): sequencing the most valuable type-strain genomes for metagenomic binning, comparative biology and taxonomic classification.</title>
        <authorList>
            <person name="Goeker M."/>
        </authorList>
    </citation>
    <scope>NUCLEOTIDE SEQUENCE [LARGE SCALE GENOMIC DNA]</scope>
    <source>
        <strain evidence="3 4">DSM 23344</strain>
    </source>
</reference>
<keyword evidence="4" id="KW-1185">Reference proteome</keyword>
<dbReference type="Proteomes" id="UP000294980">
    <property type="component" value="Unassembled WGS sequence"/>
</dbReference>
<dbReference type="RefSeq" id="WP_117315314.1">
    <property type="nucleotide sequence ID" value="NZ_QQSW01000003.1"/>
</dbReference>
<gene>
    <name evidence="3" type="ORF">EV688_105255</name>
</gene>
<organism evidence="3 4">
    <name type="scientific">Chromatocurvus halotolerans</name>
    <dbReference type="NCBI Taxonomy" id="1132028"/>
    <lineage>
        <taxon>Bacteria</taxon>
        <taxon>Pseudomonadati</taxon>
        <taxon>Pseudomonadota</taxon>
        <taxon>Gammaproteobacteria</taxon>
        <taxon>Cellvibrionales</taxon>
        <taxon>Halieaceae</taxon>
        <taxon>Chromatocurvus</taxon>
    </lineage>
</organism>
<evidence type="ECO:0000313" key="3">
    <source>
        <dbReference type="EMBL" id="TCO76292.1"/>
    </source>
</evidence>
<evidence type="ECO:0000256" key="2">
    <source>
        <dbReference type="SAM" id="Phobius"/>
    </source>
</evidence>
<name>A0A4R2KTV7_9GAMM</name>
<keyword evidence="1" id="KW-0175">Coiled coil</keyword>
<sequence>MRLHNRTSTVSIGPEPVATKSRGAQFTQFLYLAILVAFLAYLLQLGWRYATRLELTGQVMVETRVLGAPLSGQVTPKVMRAQTVRQGDILALIDPQLACEERLLEDRRLEQVRHDLRLAKAENRLLDERLQRLQQQSPASTVQRALELDNSRGDPLIAWRERVQALEDEKELGRIATVSLEARLAEITAQSELLTRLDPACLTQALRAPEDGTVIALRREPSEFIERGEPLILFRETTPRVWIEVFAAGDELSALVGQATAKVTLPDGRESEGRVKRVESSAADAPRLETQDYVPVAAALRVVLAPADAATAAEWASYSRMNVKVMVKR</sequence>
<comment type="caution">
    <text evidence="3">The sequence shown here is derived from an EMBL/GenBank/DDBJ whole genome shotgun (WGS) entry which is preliminary data.</text>
</comment>
<dbReference type="EMBL" id="SLWX01000005">
    <property type="protein sequence ID" value="TCO76292.1"/>
    <property type="molecule type" value="Genomic_DNA"/>
</dbReference>
<keyword evidence="2" id="KW-1133">Transmembrane helix</keyword>
<proteinExistence type="predicted"/>
<protein>
    <submittedName>
        <fullName evidence="3">Multidrug resistance efflux pump</fullName>
    </submittedName>
</protein>
<keyword evidence="2" id="KW-0472">Membrane</keyword>
<dbReference type="AlphaFoldDB" id="A0A4R2KTV7"/>
<evidence type="ECO:0000256" key="1">
    <source>
        <dbReference type="SAM" id="Coils"/>
    </source>
</evidence>
<feature type="transmembrane region" description="Helical" evidence="2">
    <location>
        <begin position="29"/>
        <end position="50"/>
    </location>
</feature>
<evidence type="ECO:0000313" key="4">
    <source>
        <dbReference type="Proteomes" id="UP000294980"/>
    </source>
</evidence>
<keyword evidence="2" id="KW-0812">Transmembrane</keyword>
<feature type="coiled-coil region" evidence="1">
    <location>
        <begin position="109"/>
        <end position="136"/>
    </location>
</feature>